<sequence>VVVKREKVLVVIQLSGGNDYLNCIVPYENGHYKDARPNIKITDDQVIPLDKGYGLNPGMNPIKDLYDQGKVAIIHGIGYPVPNRSHFRSMDIWHTAEPTTVGSKGWLGQAIAQLDPIGSNVVTAVNFANGLPRALAAPNVPVASVADLENYGLLTGVAGAEQRNMALNAFSRMYTPLIGSGAVMDYLGQTGLDAMRGADILKEGPERYTSNVEYPENPFAKSMKAVAQVHFADLGTRIFYTQYGSFDTHTDEVALQKHLWEDISSSLAAFFQDLEEHQLGDEVTILMFSEFGRRVRDNGTGTDHGSGGVAFILGNQIKGGHYNEYPSLDPVKLIEGDLAFNNDFRGLYTDILEDWLEVEARPIVNGVFEKVRPFSFSN</sequence>
<proteinExistence type="predicted"/>
<evidence type="ECO:0000313" key="1">
    <source>
        <dbReference type="EMBL" id="SUZ81298.1"/>
    </source>
</evidence>
<reference evidence="1" key="1">
    <citation type="submission" date="2018-05" db="EMBL/GenBank/DDBJ databases">
        <authorList>
            <person name="Lanie J.A."/>
            <person name="Ng W.-L."/>
            <person name="Kazmierczak K.M."/>
            <person name="Andrzejewski T.M."/>
            <person name="Davidsen T.M."/>
            <person name="Wayne K.J."/>
            <person name="Tettelin H."/>
            <person name="Glass J.I."/>
            <person name="Rusch D."/>
            <person name="Podicherti R."/>
            <person name="Tsui H.-C.T."/>
            <person name="Winkler M.E."/>
        </authorList>
    </citation>
    <scope>NUCLEOTIDE SEQUENCE</scope>
</reference>
<name>A0A381QRE3_9ZZZZ</name>
<gene>
    <name evidence="1" type="ORF">METZ01_LOCUS34152</name>
</gene>
<accession>A0A381QRE3</accession>
<dbReference type="PANTHER" id="PTHR43737">
    <property type="entry name" value="BLL7424 PROTEIN"/>
    <property type="match status" value="1"/>
</dbReference>
<dbReference type="Pfam" id="PF07394">
    <property type="entry name" value="DUF1501"/>
    <property type="match status" value="1"/>
</dbReference>
<organism evidence="1">
    <name type="scientific">marine metagenome</name>
    <dbReference type="NCBI Taxonomy" id="408172"/>
    <lineage>
        <taxon>unclassified sequences</taxon>
        <taxon>metagenomes</taxon>
        <taxon>ecological metagenomes</taxon>
    </lineage>
</organism>
<evidence type="ECO:0008006" key="2">
    <source>
        <dbReference type="Google" id="ProtNLM"/>
    </source>
</evidence>
<dbReference type="EMBL" id="UINC01001461">
    <property type="protein sequence ID" value="SUZ81298.1"/>
    <property type="molecule type" value="Genomic_DNA"/>
</dbReference>
<dbReference type="InterPro" id="IPR010869">
    <property type="entry name" value="DUF1501"/>
</dbReference>
<feature type="non-terminal residue" evidence="1">
    <location>
        <position position="1"/>
    </location>
</feature>
<dbReference type="AlphaFoldDB" id="A0A381QRE3"/>
<dbReference type="PANTHER" id="PTHR43737:SF1">
    <property type="entry name" value="DUF1501 DOMAIN-CONTAINING PROTEIN"/>
    <property type="match status" value="1"/>
</dbReference>
<protein>
    <recommendedName>
        <fullName evidence="2">DUF1501 domain-containing protein</fullName>
    </recommendedName>
</protein>